<dbReference type="Pfam" id="PF00264">
    <property type="entry name" value="Tyrosinase"/>
    <property type="match status" value="1"/>
</dbReference>
<comment type="catalytic activity">
    <reaction evidence="7">
        <text>L-tyrosine + O2 = L-dopaquinone + H2O</text>
        <dbReference type="Rhea" id="RHEA:18117"/>
        <dbReference type="ChEBI" id="CHEBI:15377"/>
        <dbReference type="ChEBI" id="CHEBI:15379"/>
        <dbReference type="ChEBI" id="CHEBI:57924"/>
        <dbReference type="ChEBI" id="CHEBI:58315"/>
        <dbReference type="EC" id="1.14.18.1"/>
    </reaction>
</comment>
<dbReference type="Gene3D" id="1.10.1280.10">
    <property type="entry name" value="Di-copper center containing domain from catechol oxidase"/>
    <property type="match status" value="1"/>
</dbReference>
<accession>A0AAD6ZFJ9</accession>
<dbReference type="InterPro" id="IPR002227">
    <property type="entry name" value="Tyrosinase_Cu-bd"/>
</dbReference>
<dbReference type="PANTHER" id="PTHR11474">
    <property type="entry name" value="TYROSINASE FAMILY MEMBER"/>
    <property type="match status" value="1"/>
</dbReference>
<dbReference type="GO" id="GO:0004503">
    <property type="term" value="F:tyrosinase activity"/>
    <property type="evidence" value="ECO:0007669"/>
    <property type="project" value="UniProtKB-EC"/>
</dbReference>
<evidence type="ECO:0000256" key="4">
    <source>
        <dbReference type="ARBA" id="ARBA00023008"/>
    </source>
</evidence>
<name>A0AAD6ZFJ9_9AGAR</name>
<evidence type="ECO:0000256" key="6">
    <source>
        <dbReference type="ARBA" id="ARBA00048233"/>
    </source>
</evidence>
<evidence type="ECO:0000259" key="8">
    <source>
        <dbReference type="Pfam" id="PF00264"/>
    </source>
</evidence>
<feature type="domain" description="Tyrosinase copper-binding" evidence="8">
    <location>
        <begin position="34"/>
        <end position="84"/>
    </location>
</feature>
<dbReference type="InterPro" id="IPR050316">
    <property type="entry name" value="Tyrosinase/Hemocyanin"/>
</dbReference>
<keyword evidence="3" id="KW-0479">Metal-binding</keyword>
<gene>
    <name evidence="9" type="ORF">DFH08DRAFT_970422</name>
</gene>
<dbReference type="Proteomes" id="UP001218218">
    <property type="component" value="Unassembled WGS sequence"/>
</dbReference>
<evidence type="ECO:0000313" key="10">
    <source>
        <dbReference type="Proteomes" id="UP001218218"/>
    </source>
</evidence>
<dbReference type="PANTHER" id="PTHR11474:SF76">
    <property type="entry name" value="SHKT DOMAIN-CONTAINING PROTEIN"/>
    <property type="match status" value="1"/>
</dbReference>
<evidence type="ECO:0000313" key="9">
    <source>
        <dbReference type="EMBL" id="KAJ7321144.1"/>
    </source>
</evidence>
<dbReference type="EMBL" id="JARIHO010000052">
    <property type="protein sequence ID" value="KAJ7321144.1"/>
    <property type="molecule type" value="Genomic_DNA"/>
</dbReference>
<keyword evidence="4" id="KW-0186">Copper</keyword>
<dbReference type="InterPro" id="IPR008922">
    <property type="entry name" value="Di-copper_centre_dom_sf"/>
</dbReference>
<evidence type="ECO:0000256" key="2">
    <source>
        <dbReference type="ARBA" id="ARBA00011906"/>
    </source>
</evidence>
<evidence type="ECO:0000256" key="7">
    <source>
        <dbReference type="ARBA" id="ARBA00048881"/>
    </source>
</evidence>
<dbReference type="AlphaFoldDB" id="A0AAD6ZFJ9"/>
<dbReference type="GO" id="GO:0042438">
    <property type="term" value="P:melanin biosynthetic process"/>
    <property type="evidence" value="ECO:0007669"/>
    <property type="project" value="UniProtKB-KW"/>
</dbReference>
<evidence type="ECO:0000256" key="3">
    <source>
        <dbReference type="ARBA" id="ARBA00022723"/>
    </source>
</evidence>
<proteinExistence type="inferred from homology"/>
<dbReference type="EC" id="1.14.18.1" evidence="2"/>
<comment type="similarity">
    <text evidence="1">Belongs to the tyrosinase family.</text>
</comment>
<organism evidence="9 10">
    <name type="scientific">Mycena albidolilacea</name>
    <dbReference type="NCBI Taxonomy" id="1033008"/>
    <lineage>
        <taxon>Eukaryota</taxon>
        <taxon>Fungi</taxon>
        <taxon>Dikarya</taxon>
        <taxon>Basidiomycota</taxon>
        <taxon>Agaricomycotina</taxon>
        <taxon>Agaricomycetes</taxon>
        <taxon>Agaricomycetidae</taxon>
        <taxon>Agaricales</taxon>
        <taxon>Marasmiineae</taxon>
        <taxon>Mycenaceae</taxon>
        <taxon>Mycena</taxon>
    </lineage>
</organism>
<evidence type="ECO:0000256" key="1">
    <source>
        <dbReference type="ARBA" id="ARBA00009928"/>
    </source>
</evidence>
<dbReference type="GO" id="GO:0046872">
    <property type="term" value="F:metal ion binding"/>
    <property type="evidence" value="ECO:0007669"/>
    <property type="project" value="UniProtKB-KW"/>
</dbReference>
<sequence length="407" mass="45501">MFSFDLDYPADWYPYTWDCFSNTTFETKGLAKLPLLADSVEHPHNTVHLVLGSIGAMGDNDYAGFDPIFSLHHTQVDRLLAFWEHIYPNYWMGLSYMNNQGELKPFTDEEGTRAELPDASINENTTLNPFRQPGNSYWKASETCFMARMNYTYPAVQLSLGQDIGIAQWAADLAALHVTSLWILSSRHKVSSRVNPLRDKWAFSDKLAPAIFADDVTSKVPDGHTPVHGFHHFVFSVELLKFAFNLSYYLEFLYQKTEETTVPVGIVPVLGRGSSTLCAACNVCHAWDNKVHGVVTIDTDVMVDIVLKENLNHSHTMHDQIIDALKRNIWAHLATCSGGRIASPRYRDGQVSGAGYNTLAAEAIPKIIIASANLAERQREEVGEGGGKALSYYDTVQHAEHLTEGWS</sequence>
<protein>
    <recommendedName>
        <fullName evidence="2">tyrosinase</fullName>
        <ecNumber evidence="2">1.14.18.1</ecNumber>
    </recommendedName>
</protein>
<dbReference type="SUPFAM" id="SSF48056">
    <property type="entry name" value="Di-copper centre-containing domain"/>
    <property type="match status" value="1"/>
</dbReference>
<keyword evidence="5" id="KW-0470">Melanin biosynthesis</keyword>
<evidence type="ECO:0000256" key="5">
    <source>
        <dbReference type="ARBA" id="ARBA00023101"/>
    </source>
</evidence>
<keyword evidence="10" id="KW-1185">Reference proteome</keyword>
<reference evidence="9" key="1">
    <citation type="submission" date="2023-03" db="EMBL/GenBank/DDBJ databases">
        <title>Massive genome expansion in bonnet fungi (Mycena s.s.) driven by repeated elements and novel gene families across ecological guilds.</title>
        <authorList>
            <consortium name="Lawrence Berkeley National Laboratory"/>
            <person name="Harder C.B."/>
            <person name="Miyauchi S."/>
            <person name="Viragh M."/>
            <person name="Kuo A."/>
            <person name="Thoen E."/>
            <person name="Andreopoulos B."/>
            <person name="Lu D."/>
            <person name="Skrede I."/>
            <person name="Drula E."/>
            <person name="Henrissat B."/>
            <person name="Morin E."/>
            <person name="Kohler A."/>
            <person name="Barry K."/>
            <person name="LaButti K."/>
            <person name="Morin E."/>
            <person name="Salamov A."/>
            <person name="Lipzen A."/>
            <person name="Mereny Z."/>
            <person name="Hegedus B."/>
            <person name="Baldrian P."/>
            <person name="Stursova M."/>
            <person name="Weitz H."/>
            <person name="Taylor A."/>
            <person name="Grigoriev I.V."/>
            <person name="Nagy L.G."/>
            <person name="Martin F."/>
            <person name="Kauserud H."/>
        </authorList>
    </citation>
    <scope>NUCLEOTIDE SEQUENCE</scope>
    <source>
        <strain evidence="9">CBHHK002</strain>
    </source>
</reference>
<comment type="caution">
    <text evidence="9">The sequence shown here is derived from an EMBL/GenBank/DDBJ whole genome shotgun (WGS) entry which is preliminary data.</text>
</comment>
<comment type="catalytic activity">
    <reaction evidence="6">
        <text>2 L-dopa + O2 = 2 L-dopaquinone + 2 H2O</text>
        <dbReference type="Rhea" id="RHEA:34287"/>
        <dbReference type="ChEBI" id="CHEBI:15377"/>
        <dbReference type="ChEBI" id="CHEBI:15379"/>
        <dbReference type="ChEBI" id="CHEBI:57504"/>
        <dbReference type="ChEBI" id="CHEBI:57924"/>
        <dbReference type="EC" id="1.14.18.1"/>
    </reaction>
</comment>